<feature type="compositionally biased region" description="Basic and acidic residues" evidence="1">
    <location>
        <begin position="229"/>
        <end position="240"/>
    </location>
</feature>
<feature type="region of interest" description="Disordered" evidence="1">
    <location>
        <begin position="467"/>
        <end position="501"/>
    </location>
</feature>
<evidence type="ECO:0000313" key="2">
    <source>
        <dbReference type="EMBL" id="KAL3682042.1"/>
    </source>
</evidence>
<feature type="compositionally biased region" description="Polar residues" evidence="1">
    <location>
        <begin position="216"/>
        <end position="228"/>
    </location>
</feature>
<proteinExistence type="predicted"/>
<evidence type="ECO:0000313" key="3">
    <source>
        <dbReference type="Proteomes" id="UP001633002"/>
    </source>
</evidence>
<feature type="compositionally biased region" description="Polar residues" evidence="1">
    <location>
        <begin position="241"/>
        <end position="250"/>
    </location>
</feature>
<evidence type="ECO:0000256" key="1">
    <source>
        <dbReference type="SAM" id="MobiDB-lite"/>
    </source>
</evidence>
<gene>
    <name evidence="2" type="ORF">R1sor_000064</name>
</gene>
<keyword evidence="3" id="KW-1185">Reference proteome</keyword>
<dbReference type="AlphaFoldDB" id="A0ABD3GV42"/>
<protein>
    <submittedName>
        <fullName evidence="2">Uncharacterized protein</fullName>
    </submittedName>
</protein>
<sequence length="501" mass="58079">MEHVQYTLEEPWPQLKTLNELYILLDFPSPFKEWELSIHVGRRGQVQKKWRKKKPNFYTEGLEFVLLQKLDRGIQRTSGPYKFVGREGSFIVLEDSKKRQFAHPEFIERRWRGSLQYRSTAATIWSNRCLCQLCETSMPVDCFCKTVFNQRCYKCDKDDSLCRKFSEEKATKKKRKLDEQQTEELDASLSQDLCLCDSLFNHAGKCYCGFRPNKYNSTSETSCQSENNRSSEDDSTHDSQDNSSETQTGATEADAGQRDHRADRSGHRTPGQYIPALRWLVTPAVSRERAETLWRAATVPDSVTLTDVDRIFFARIPQRRYYEPKHPTEVIHEAVKYAEQREEALRYGEGMQGIYDEDELSSDPKHEYPNPDVKHDSRKSEQRLDDSKSEDNVKGVPLIDFTKLEPRDFDPQNTVPLIDFDTYDPREFDKPALKQDLLQAGYALGYRSDGSNESIGYMPDSIPLAVFRQNGNDEKPGTSKRRKHNMPDFIPLVSIPEDENE</sequence>
<feature type="region of interest" description="Disordered" evidence="1">
    <location>
        <begin position="356"/>
        <end position="392"/>
    </location>
</feature>
<organism evidence="2 3">
    <name type="scientific">Riccia sorocarpa</name>
    <dbReference type="NCBI Taxonomy" id="122646"/>
    <lineage>
        <taxon>Eukaryota</taxon>
        <taxon>Viridiplantae</taxon>
        <taxon>Streptophyta</taxon>
        <taxon>Embryophyta</taxon>
        <taxon>Marchantiophyta</taxon>
        <taxon>Marchantiopsida</taxon>
        <taxon>Marchantiidae</taxon>
        <taxon>Marchantiales</taxon>
        <taxon>Ricciaceae</taxon>
        <taxon>Riccia</taxon>
    </lineage>
</organism>
<name>A0ABD3GV42_9MARC</name>
<feature type="compositionally biased region" description="Basic and acidic residues" evidence="1">
    <location>
        <begin position="255"/>
        <end position="266"/>
    </location>
</feature>
<reference evidence="2 3" key="1">
    <citation type="submission" date="2024-09" db="EMBL/GenBank/DDBJ databases">
        <title>Chromosome-scale assembly of Riccia sorocarpa.</title>
        <authorList>
            <person name="Paukszto L."/>
        </authorList>
    </citation>
    <scope>NUCLEOTIDE SEQUENCE [LARGE SCALE GENOMIC DNA]</scope>
    <source>
        <strain evidence="2">LP-2024</strain>
        <tissue evidence="2">Aerial parts of the thallus</tissue>
    </source>
</reference>
<dbReference type="EMBL" id="JBJQOH010000006">
    <property type="protein sequence ID" value="KAL3682042.1"/>
    <property type="molecule type" value="Genomic_DNA"/>
</dbReference>
<dbReference type="Proteomes" id="UP001633002">
    <property type="component" value="Unassembled WGS sequence"/>
</dbReference>
<accession>A0ABD3GV42</accession>
<feature type="region of interest" description="Disordered" evidence="1">
    <location>
        <begin position="216"/>
        <end position="270"/>
    </location>
</feature>
<comment type="caution">
    <text evidence="2">The sequence shown here is derived from an EMBL/GenBank/DDBJ whole genome shotgun (WGS) entry which is preliminary data.</text>
</comment>
<feature type="compositionally biased region" description="Basic and acidic residues" evidence="1">
    <location>
        <begin position="362"/>
        <end position="392"/>
    </location>
</feature>